<proteinExistence type="predicted"/>
<accession>A0A918CIT0</accession>
<reference evidence="4" key="2">
    <citation type="submission" date="2020-09" db="EMBL/GenBank/DDBJ databases">
        <authorList>
            <person name="Sun Q."/>
            <person name="Ohkuma M."/>
        </authorList>
    </citation>
    <scope>NUCLEOTIDE SEQUENCE</scope>
    <source>
        <strain evidence="4">JCM 3346</strain>
    </source>
</reference>
<evidence type="ECO:0000313" key="5">
    <source>
        <dbReference type="Proteomes" id="UP000610303"/>
    </source>
</evidence>
<keyword evidence="1" id="KW-0808">Transferase</keyword>
<evidence type="ECO:0000259" key="3">
    <source>
        <dbReference type="PROSITE" id="PS51186"/>
    </source>
</evidence>
<dbReference type="InterPro" id="IPR016181">
    <property type="entry name" value="Acyl_CoA_acyltransferase"/>
</dbReference>
<dbReference type="InterPro" id="IPR000182">
    <property type="entry name" value="GNAT_dom"/>
</dbReference>
<dbReference type="GO" id="GO:0008080">
    <property type="term" value="F:N-acetyltransferase activity"/>
    <property type="evidence" value="ECO:0007669"/>
    <property type="project" value="TreeGrafter"/>
</dbReference>
<feature type="domain" description="N-acetyltransferase" evidence="3">
    <location>
        <begin position="12"/>
        <end position="157"/>
    </location>
</feature>
<dbReference type="PANTHER" id="PTHR10545:SF42">
    <property type="entry name" value="ACETYLTRANSFERASE"/>
    <property type="match status" value="1"/>
</dbReference>
<dbReference type="Gene3D" id="3.40.630.30">
    <property type="match status" value="1"/>
</dbReference>
<reference evidence="4" key="1">
    <citation type="journal article" date="2014" name="Int. J. Syst. Evol. Microbiol.">
        <title>Complete genome sequence of Corynebacterium casei LMG S-19264T (=DSM 44701T), isolated from a smear-ripened cheese.</title>
        <authorList>
            <consortium name="US DOE Joint Genome Institute (JGI-PGF)"/>
            <person name="Walter F."/>
            <person name="Albersmeier A."/>
            <person name="Kalinowski J."/>
            <person name="Ruckert C."/>
        </authorList>
    </citation>
    <scope>NUCLEOTIDE SEQUENCE</scope>
    <source>
        <strain evidence="4">JCM 3346</strain>
    </source>
</reference>
<dbReference type="InterPro" id="IPR051016">
    <property type="entry name" value="Diverse_Substrate_AcTransf"/>
</dbReference>
<dbReference type="CDD" id="cd04301">
    <property type="entry name" value="NAT_SF"/>
    <property type="match status" value="1"/>
</dbReference>
<dbReference type="AlphaFoldDB" id="A0A918CIT0"/>
<keyword evidence="5" id="KW-1185">Reference proteome</keyword>
<dbReference type="EMBL" id="BMRJ01000001">
    <property type="protein sequence ID" value="GGR25164.1"/>
    <property type="molecule type" value="Genomic_DNA"/>
</dbReference>
<dbReference type="PANTHER" id="PTHR10545">
    <property type="entry name" value="DIAMINE N-ACETYLTRANSFERASE"/>
    <property type="match status" value="1"/>
</dbReference>
<protein>
    <submittedName>
        <fullName evidence="4">N-acetyltransferase</fullName>
    </submittedName>
</protein>
<dbReference type="PROSITE" id="PS51186">
    <property type="entry name" value="GNAT"/>
    <property type="match status" value="1"/>
</dbReference>
<sequence length="157" mass="17515">MTWNHGGSMTTIDIRLAEEGDFFGWLPLFEAYCRFYETELDDRKALTVWTWLQDEQHPLRAALAVDAEGTPVGLAHFRAVPDTLSATTGVYLDDLYVAEEVRGSGAGRALIEFVHARSAELGQGGVSWITAADNEPAQALYDRIARRTTWVTYEMDA</sequence>
<dbReference type="Proteomes" id="UP000610303">
    <property type="component" value="Unassembled WGS sequence"/>
</dbReference>
<evidence type="ECO:0000313" key="4">
    <source>
        <dbReference type="EMBL" id="GGR25164.1"/>
    </source>
</evidence>
<comment type="caution">
    <text evidence="4">The sequence shown here is derived from an EMBL/GenBank/DDBJ whole genome shotgun (WGS) entry which is preliminary data.</text>
</comment>
<gene>
    <name evidence="4" type="ORF">GCM10010196_18950</name>
</gene>
<dbReference type="SUPFAM" id="SSF55729">
    <property type="entry name" value="Acyl-CoA N-acyltransferases (Nat)"/>
    <property type="match status" value="1"/>
</dbReference>
<evidence type="ECO:0000256" key="2">
    <source>
        <dbReference type="ARBA" id="ARBA00023315"/>
    </source>
</evidence>
<name>A0A918CIT0_AGRME</name>
<evidence type="ECO:0000256" key="1">
    <source>
        <dbReference type="ARBA" id="ARBA00022679"/>
    </source>
</evidence>
<organism evidence="4 5">
    <name type="scientific">Agromyces mediolanus</name>
    <name type="common">Corynebacterium mediolanum</name>
    <dbReference type="NCBI Taxonomy" id="41986"/>
    <lineage>
        <taxon>Bacteria</taxon>
        <taxon>Bacillati</taxon>
        <taxon>Actinomycetota</taxon>
        <taxon>Actinomycetes</taxon>
        <taxon>Micrococcales</taxon>
        <taxon>Microbacteriaceae</taxon>
        <taxon>Agromyces</taxon>
    </lineage>
</organism>
<dbReference type="Pfam" id="PF00583">
    <property type="entry name" value="Acetyltransf_1"/>
    <property type="match status" value="1"/>
</dbReference>
<keyword evidence="2" id="KW-0012">Acyltransferase</keyword>